<feature type="compositionally biased region" description="Basic and acidic residues" evidence="1">
    <location>
        <begin position="1"/>
        <end position="19"/>
    </location>
</feature>
<dbReference type="EMBL" id="CM029042">
    <property type="protein sequence ID" value="KAG2619231.1"/>
    <property type="molecule type" value="Genomic_DNA"/>
</dbReference>
<evidence type="ECO:0000256" key="1">
    <source>
        <dbReference type="SAM" id="MobiDB-lite"/>
    </source>
</evidence>
<feature type="region of interest" description="Disordered" evidence="1">
    <location>
        <begin position="95"/>
        <end position="117"/>
    </location>
</feature>
<feature type="region of interest" description="Disordered" evidence="1">
    <location>
        <begin position="1"/>
        <end position="77"/>
    </location>
</feature>
<feature type="compositionally biased region" description="Gly residues" evidence="1">
    <location>
        <begin position="40"/>
        <end position="50"/>
    </location>
</feature>
<keyword evidence="3" id="KW-1185">Reference proteome</keyword>
<accession>A0A8T0U533</accession>
<gene>
    <name evidence="2" type="ORF">PVAP13_3NG140875</name>
</gene>
<evidence type="ECO:0000313" key="2">
    <source>
        <dbReference type="EMBL" id="KAG2619231.1"/>
    </source>
</evidence>
<protein>
    <submittedName>
        <fullName evidence="2">Uncharacterized protein</fullName>
    </submittedName>
</protein>
<sequence>MRVLQYRHDEAPLARRPSEDGTSASASRTAMSPTGTSSSGSGGGGSGGSTSGRSTSSAVRQRNSPASPAVKYPCPGAAGARARAWPCACSFPPPRIPPPAAREPGRRLSSTMPAGSRHQVIGSVSSLPAGCNFYFKNGAQLGLGVMHINRRRCDLAYLASNGFDGIKQI</sequence>
<dbReference type="Proteomes" id="UP000823388">
    <property type="component" value="Chromosome 3N"/>
</dbReference>
<dbReference type="AlphaFoldDB" id="A0A8T0U533"/>
<evidence type="ECO:0000313" key="3">
    <source>
        <dbReference type="Proteomes" id="UP000823388"/>
    </source>
</evidence>
<organism evidence="2 3">
    <name type="scientific">Panicum virgatum</name>
    <name type="common">Blackwell switchgrass</name>
    <dbReference type="NCBI Taxonomy" id="38727"/>
    <lineage>
        <taxon>Eukaryota</taxon>
        <taxon>Viridiplantae</taxon>
        <taxon>Streptophyta</taxon>
        <taxon>Embryophyta</taxon>
        <taxon>Tracheophyta</taxon>
        <taxon>Spermatophyta</taxon>
        <taxon>Magnoliopsida</taxon>
        <taxon>Liliopsida</taxon>
        <taxon>Poales</taxon>
        <taxon>Poaceae</taxon>
        <taxon>PACMAD clade</taxon>
        <taxon>Panicoideae</taxon>
        <taxon>Panicodae</taxon>
        <taxon>Paniceae</taxon>
        <taxon>Panicinae</taxon>
        <taxon>Panicum</taxon>
        <taxon>Panicum sect. Hiantes</taxon>
    </lineage>
</organism>
<proteinExistence type="predicted"/>
<comment type="caution">
    <text evidence="2">The sequence shown here is derived from an EMBL/GenBank/DDBJ whole genome shotgun (WGS) entry which is preliminary data.</text>
</comment>
<feature type="compositionally biased region" description="Polar residues" evidence="1">
    <location>
        <begin position="20"/>
        <end position="33"/>
    </location>
</feature>
<reference evidence="2" key="1">
    <citation type="submission" date="2020-05" db="EMBL/GenBank/DDBJ databases">
        <title>WGS assembly of Panicum virgatum.</title>
        <authorList>
            <person name="Lovell J.T."/>
            <person name="Jenkins J."/>
            <person name="Shu S."/>
            <person name="Juenger T.E."/>
            <person name="Schmutz J."/>
        </authorList>
    </citation>
    <scope>NUCLEOTIDE SEQUENCE</scope>
    <source>
        <strain evidence="2">AP13</strain>
    </source>
</reference>
<name>A0A8T0U533_PANVG</name>